<feature type="transmembrane region" description="Helical" evidence="1">
    <location>
        <begin position="47"/>
        <end position="65"/>
    </location>
</feature>
<name>A0A6G0XKG1_APHCR</name>
<protein>
    <submittedName>
        <fullName evidence="2">Gustatory receptor</fullName>
    </submittedName>
</protein>
<keyword evidence="3" id="KW-1185">Reference proteome</keyword>
<feature type="transmembrane region" description="Helical" evidence="1">
    <location>
        <begin position="77"/>
        <end position="104"/>
    </location>
</feature>
<organism evidence="2 3">
    <name type="scientific">Aphis craccivora</name>
    <name type="common">Cowpea aphid</name>
    <dbReference type="NCBI Taxonomy" id="307492"/>
    <lineage>
        <taxon>Eukaryota</taxon>
        <taxon>Metazoa</taxon>
        <taxon>Ecdysozoa</taxon>
        <taxon>Arthropoda</taxon>
        <taxon>Hexapoda</taxon>
        <taxon>Insecta</taxon>
        <taxon>Pterygota</taxon>
        <taxon>Neoptera</taxon>
        <taxon>Paraneoptera</taxon>
        <taxon>Hemiptera</taxon>
        <taxon>Sternorrhyncha</taxon>
        <taxon>Aphidomorpha</taxon>
        <taxon>Aphidoidea</taxon>
        <taxon>Aphididae</taxon>
        <taxon>Aphidini</taxon>
        <taxon>Aphis</taxon>
        <taxon>Aphis</taxon>
    </lineage>
</organism>
<dbReference type="EMBL" id="VUJU01007776">
    <property type="protein sequence ID" value="KAF0740675.1"/>
    <property type="molecule type" value="Genomic_DNA"/>
</dbReference>
<dbReference type="OrthoDB" id="6626641at2759"/>
<evidence type="ECO:0000313" key="2">
    <source>
        <dbReference type="EMBL" id="KAF0740675.1"/>
    </source>
</evidence>
<comment type="caution">
    <text evidence="2">The sequence shown here is derived from an EMBL/GenBank/DDBJ whole genome shotgun (WGS) entry which is preliminary data.</text>
</comment>
<proteinExistence type="predicted"/>
<sequence length="121" mass="14329">MTTVFLVTLRPILMLSKCIGLIDISYTVVSTGLLVRNEYSRVRHFLEIVRMIVLCTFTYLCWPNFNSAIHILQIIDIIKFWMIIIAARLSTIWTIRYVFIILYVNYSTKFYIRLFVSIVHT</sequence>
<keyword evidence="2" id="KW-0675">Receptor</keyword>
<evidence type="ECO:0000256" key="1">
    <source>
        <dbReference type="SAM" id="Phobius"/>
    </source>
</evidence>
<dbReference type="AlphaFoldDB" id="A0A6G0XKG1"/>
<feature type="transmembrane region" description="Helical" evidence="1">
    <location>
        <begin position="12"/>
        <end position="35"/>
    </location>
</feature>
<keyword evidence="1" id="KW-1133">Transmembrane helix</keyword>
<reference evidence="2 3" key="1">
    <citation type="submission" date="2019-08" db="EMBL/GenBank/DDBJ databases">
        <title>Whole genome of Aphis craccivora.</title>
        <authorList>
            <person name="Voronova N.V."/>
            <person name="Shulinski R.S."/>
            <person name="Bandarenka Y.V."/>
            <person name="Zhorov D.G."/>
            <person name="Warner D."/>
        </authorList>
    </citation>
    <scope>NUCLEOTIDE SEQUENCE [LARGE SCALE GENOMIC DNA]</scope>
    <source>
        <strain evidence="2">180601</strain>
        <tissue evidence="2">Whole Body</tissue>
    </source>
</reference>
<keyword evidence="1" id="KW-0472">Membrane</keyword>
<evidence type="ECO:0000313" key="3">
    <source>
        <dbReference type="Proteomes" id="UP000478052"/>
    </source>
</evidence>
<keyword evidence="1" id="KW-0812">Transmembrane</keyword>
<accession>A0A6G0XKG1</accession>
<gene>
    <name evidence="2" type="ORF">FWK35_00034579</name>
</gene>
<dbReference type="Proteomes" id="UP000478052">
    <property type="component" value="Unassembled WGS sequence"/>
</dbReference>